<evidence type="ECO:0000256" key="4">
    <source>
        <dbReference type="SAM" id="MobiDB-lite"/>
    </source>
</evidence>
<dbReference type="Proteomes" id="UP001439984">
    <property type="component" value="Unassembled WGS sequence"/>
</dbReference>
<reference evidence="5 6" key="1">
    <citation type="submission" date="2024-04" db="EMBL/GenBank/DDBJ databases">
        <title>Human intestinal bacterial collection.</title>
        <authorList>
            <person name="Pauvert C."/>
            <person name="Hitch T.C.A."/>
            <person name="Clavel T."/>
        </authorList>
    </citation>
    <scope>NUCLEOTIDE SEQUENCE [LARGE SCALE GENOMIC DNA]</scope>
    <source>
        <strain evidence="5 6">CLA-AA-H236</strain>
    </source>
</reference>
<dbReference type="PANTHER" id="PTHR10302:SF27">
    <property type="entry name" value="SINGLE-STRANDED DNA-BINDING PROTEIN"/>
    <property type="match status" value="1"/>
</dbReference>
<comment type="caution">
    <text evidence="2">Lacks conserved residue(s) required for the propagation of feature annotation.</text>
</comment>
<organism evidence="5 6">
    <name type="scientific">Faecalibacterium longum</name>
    <dbReference type="NCBI Taxonomy" id="1851428"/>
    <lineage>
        <taxon>Bacteria</taxon>
        <taxon>Bacillati</taxon>
        <taxon>Bacillota</taxon>
        <taxon>Clostridia</taxon>
        <taxon>Eubacteriales</taxon>
        <taxon>Oscillospiraceae</taxon>
        <taxon>Faecalibacterium</taxon>
    </lineage>
</organism>
<dbReference type="InterPro" id="IPR000424">
    <property type="entry name" value="Primosome_PriB/ssb"/>
</dbReference>
<evidence type="ECO:0000313" key="6">
    <source>
        <dbReference type="Proteomes" id="UP001439984"/>
    </source>
</evidence>
<dbReference type="SUPFAM" id="SSF50249">
    <property type="entry name" value="Nucleic acid-binding proteins"/>
    <property type="match status" value="1"/>
</dbReference>
<comment type="caution">
    <text evidence="5">The sequence shown here is derived from an EMBL/GenBank/DDBJ whole genome shotgun (WGS) entry which is preliminary data.</text>
</comment>
<feature type="region of interest" description="Disordered" evidence="4">
    <location>
        <begin position="128"/>
        <end position="182"/>
    </location>
</feature>
<gene>
    <name evidence="5" type="ORF">AAAU72_06225</name>
</gene>
<dbReference type="CDD" id="cd04496">
    <property type="entry name" value="SSB_OBF"/>
    <property type="match status" value="1"/>
</dbReference>
<dbReference type="NCBIfam" id="TIGR00621">
    <property type="entry name" value="ssb"/>
    <property type="match status" value="1"/>
</dbReference>
<dbReference type="HAMAP" id="MF_00984">
    <property type="entry name" value="SSB"/>
    <property type="match status" value="1"/>
</dbReference>
<dbReference type="InterPro" id="IPR011344">
    <property type="entry name" value="ssDNA-bd"/>
</dbReference>
<evidence type="ECO:0000256" key="3">
    <source>
        <dbReference type="RuleBase" id="RU000524"/>
    </source>
</evidence>
<dbReference type="GO" id="GO:0003677">
    <property type="term" value="F:DNA binding"/>
    <property type="evidence" value="ECO:0007669"/>
    <property type="project" value="UniProtKB-KW"/>
</dbReference>
<name>A0ABV1ILQ8_9FIRM</name>
<sequence length="182" mass="20115">MLNVVALMGRLVYEPELKTTPSGINVCSFRIAYDRNFARQGEQRQADFIDIVAWRQTAEFVCKYFQKGSMIAIEGSLQTTSYQDKNGNNRTKVEVVASNVSFCGSKAAERAVVKDFDQQTANHVQEAKAAQSAPQAQQTSFASQSYRAERKSPDGQPVAVPDAEAYNPDGFSIIDDSDDLPF</sequence>
<evidence type="ECO:0000313" key="5">
    <source>
        <dbReference type="EMBL" id="MEQ2687774.1"/>
    </source>
</evidence>
<evidence type="ECO:0000256" key="1">
    <source>
        <dbReference type="ARBA" id="ARBA00023125"/>
    </source>
</evidence>
<dbReference type="PANTHER" id="PTHR10302">
    <property type="entry name" value="SINGLE-STRANDED DNA-BINDING PROTEIN"/>
    <property type="match status" value="1"/>
</dbReference>
<evidence type="ECO:0000256" key="2">
    <source>
        <dbReference type="HAMAP-Rule" id="MF_00984"/>
    </source>
</evidence>
<keyword evidence="6" id="KW-1185">Reference proteome</keyword>
<dbReference type="RefSeq" id="WP_227623326.1">
    <property type="nucleotide sequence ID" value="NZ_JBBNIB010000106.1"/>
</dbReference>
<dbReference type="EMBL" id="JBBNIB010000106">
    <property type="protein sequence ID" value="MEQ2687774.1"/>
    <property type="molecule type" value="Genomic_DNA"/>
</dbReference>
<comment type="subunit">
    <text evidence="2">Homotetramer.</text>
</comment>
<feature type="compositionally biased region" description="Low complexity" evidence="4">
    <location>
        <begin position="128"/>
        <end position="145"/>
    </location>
</feature>
<dbReference type="InterPro" id="IPR012340">
    <property type="entry name" value="NA-bd_OB-fold"/>
</dbReference>
<dbReference type="Gene3D" id="2.40.50.140">
    <property type="entry name" value="Nucleic acid-binding proteins"/>
    <property type="match status" value="1"/>
</dbReference>
<dbReference type="PROSITE" id="PS50935">
    <property type="entry name" value="SSB"/>
    <property type="match status" value="1"/>
</dbReference>
<proteinExistence type="inferred from homology"/>
<accession>A0ABV1ILQ8</accession>
<keyword evidence="1 2" id="KW-0238">DNA-binding</keyword>
<protein>
    <recommendedName>
        <fullName evidence="2 3">Single-stranded DNA-binding protein</fullName>
        <shortName evidence="2">SSB</shortName>
    </recommendedName>
</protein>
<dbReference type="Pfam" id="PF00436">
    <property type="entry name" value="SSB"/>
    <property type="match status" value="1"/>
</dbReference>